<dbReference type="InterPro" id="IPR020955">
    <property type="entry name" value="Uncharacterised_Atu4866"/>
</dbReference>
<evidence type="ECO:0000313" key="2">
    <source>
        <dbReference type="Proteomes" id="UP000244162"/>
    </source>
</evidence>
<organism evidence="1 2">
    <name type="scientific">Sphingomonas oleivorans</name>
    <dbReference type="NCBI Taxonomy" id="1735121"/>
    <lineage>
        <taxon>Bacteria</taxon>
        <taxon>Pseudomonadati</taxon>
        <taxon>Pseudomonadota</taxon>
        <taxon>Alphaproteobacteria</taxon>
        <taxon>Sphingomonadales</taxon>
        <taxon>Sphingomonadaceae</taxon>
        <taxon>Sphingomonas</taxon>
    </lineage>
</organism>
<protein>
    <submittedName>
        <fullName evidence="1">Uncharacterized protein</fullName>
    </submittedName>
</protein>
<gene>
    <name evidence="1" type="ORF">CLG96_17100</name>
</gene>
<dbReference type="AlphaFoldDB" id="A0A2T5FU92"/>
<reference evidence="1 2" key="1">
    <citation type="submission" date="2017-09" db="EMBL/GenBank/DDBJ databases">
        <title>Sphingomonas panjinensis sp.nov., isolated from oil-contaminated soil.</title>
        <authorList>
            <person name="Wang L."/>
            <person name="Chen L."/>
        </authorList>
    </citation>
    <scope>NUCLEOTIDE SEQUENCE [LARGE SCALE GENOMIC DNA]</scope>
    <source>
        <strain evidence="1 2">FW-11</strain>
    </source>
</reference>
<dbReference type="InterPro" id="IPR038646">
    <property type="entry name" value="Atu4866-like_sf"/>
</dbReference>
<dbReference type="Proteomes" id="UP000244162">
    <property type="component" value="Unassembled WGS sequence"/>
</dbReference>
<dbReference type="Gene3D" id="2.40.128.290">
    <property type="entry name" value="Uncharacterised protein Atu4866, PF11512"/>
    <property type="match status" value="1"/>
</dbReference>
<evidence type="ECO:0000313" key="1">
    <source>
        <dbReference type="EMBL" id="PTQ07851.1"/>
    </source>
</evidence>
<dbReference type="EMBL" id="NWBU01000017">
    <property type="protein sequence ID" value="PTQ07851.1"/>
    <property type="molecule type" value="Genomic_DNA"/>
</dbReference>
<dbReference type="Pfam" id="PF11512">
    <property type="entry name" value="Atu4866"/>
    <property type="match status" value="1"/>
</dbReference>
<accession>A0A2T5FU92</accession>
<comment type="caution">
    <text evidence="1">The sequence shown here is derived from an EMBL/GenBank/DDBJ whole genome shotgun (WGS) entry which is preliminary data.</text>
</comment>
<keyword evidence="2" id="KW-1185">Reference proteome</keyword>
<proteinExistence type="predicted"/>
<sequence>MWVDESDFVRQELLPGGRYDEARGDRRSAYRGAYWIQGERIIYLDDLGFWAFGEFKDGQLHHAGYRFSRR</sequence>
<name>A0A2T5FU92_9SPHN</name>